<feature type="region of interest" description="Disordered" evidence="1">
    <location>
        <begin position="1"/>
        <end position="26"/>
    </location>
</feature>
<dbReference type="PANTHER" id="PTHR30199">
    <property type="entry name" value="MFS FAMILY TRANSPORTER, PREDICTED SUBSTRATE BENZOATE"/>
    <property type="match status" value="1"/>
</dbReference>
<feature type="transmembrane region" description="Helical" evidence="2">
    <location>
        <begin position="150"/>
        <end position="172"/>
    </location>
</feature>
<feature type="transmembrane region" description="Helical" evidence="2">
    <location>
        <begin position="349"/>
        <end position="372"/>
    </location>
</feature>
<feature type="transmembrane region" description="Helical" evidence="2">
    <location>
        <begin position="280"/>
        <end position="299"/>
    </location>
</feature>
<dbReference type="Pfam" id="PF03594">
    <property type="entry name" value="BenE"/>
    <property type="match status" value="1"/>
</dbReference>
<dbReference type="EMBL" id="BAAAQR010000008">
    <property type="protein sequence ID" value="GAA2149259.1"/>
    <property type="molecule type" value="Genomic_DNA"/>
</dbReference>
<evidence type="ECO:0000313" key="3">
    <source>
        <dbReference type="EMBL" id="GAA2149259.1"/>
    </source>
</evidence>
<feature type="transmembrane region" description="Helical" evidence="2">
    <location>
        <begin position="126"/>
        <end position="143"/>
    </location>
</feature>
<keyword evidence="4" id="KW-1185">Reference proteome</keyword>
<accession>A0ABN2ZWV6</accession>
<keyword evidence="2" id="KW-0472">Membrane</keyword>
<feature type="transmembrane region" description="Helical" evidence="2">
    <location>
        <begin position="241"/>
        <end position="260"/>
    </location>
</feature>
<organism evidence="3 4">
    <name type="scientific">Nocardioides koreensis</name>
    <dbReference type="NCBI Taxonomy" id="433651"/>
    <lineage>
        <taxon>Bacteria</taxon>
        <taxon>Bacillati</taxon>
        <taxon>Actinomycetota</taxon>
        <taxon>Actinomycetes</taxon>
        <taxon>Propionibacteriales</taxon>
        <taxon>Nocardioidaceae</taxon>
        <taxon>Nocardioides</taxon>
    </lineage>
</organism>
<feature type="compositionally biased region" description="Basic and acidic residues" evidence="1">
    <location>
        <begin position="8"/>
        <end position="23"/>
    </location>
</feature>
<evidence type="ECO:0000256" key="1">
    <source>
        <dbReference type="SAM" id="MobiDB-lite"/>
    </source>
</evidence>
<keyword evidence="2" id="KW-0812">Transmembrane</keyword>
<dbReference type="PANTHER" id="PTHR30199:SF0">
    <property type="entry name" value="INNER MEMBRANE PROTEIN YDCO"/>
    <property type="match status" value="1"/>
</dbReference>
<reference evidence="3 4" key="1">
    <citation type="journal article" date="2019" name="Int. J. Syst. Evol. Microbiol.">
        <title>The Global Catalogue of Microorganisms (GCM) 10K type strain sequencing project: providing services to taxonomists for standard genome sequencing and annotation.</title>
        <authorList>
            <consortium name="The Broad Institute Genomics Platform"/>
            <consortium name="The Broad Institute Genome Sequencing Center for Infectious Disease"/>
            <person name="Wu L."/>
            <person name="Ma J."/>
        </authorList>
    </citation>
    <scope>NUCLEOTIDE SEQUENCE [LARGE SCALE GENOMIC DNA]</scope>
    <source>
        <strain evidence="3 4">JCM 16022</strain>
    </source>
</reference>
<sequence length="426" mass="44012">MTLTTGATRHDDHPRGGRLERPARRPPTARQVLRDLGPEQLVNGLVGLLFSVSGPVAVILSVGQHGGLSSDLIASWIFGVFVLNGILTVVASWVYRQPLGFFWTIPGTVVVGQALTSLSWPEVVGAYLVSAVVMLALGLTGWVDRLMRLLPMPVVMAMVAGVFLQFGVDLVLAVDEDLAVGGAMVLAFLVATAVPRLGRLVPPILGALVTGVVVVLAGGRMDPASAHGAWLAAPVLTAPDLSWAATVQLVVPLVITVLVVQNGQGMAVLQGAGHRPPMNAVTIACGLWSVPAALVGAVSTCLTGPTNALLTASGDRRRHYTAAIWCGLLAIGFGLLAQGMVRLMLGMPASFVAALGGLAMLRALQGAFGVAFSGRFALGSLVTFLVTLSDVTVLHVGSAFWGLVVGLVVARLVEPDDFRAAGTATG</sequence>
<dbReference type="RefSeq" id="WP_344153404.1">
    <property type="nucleotide sequence ID" value="NZ_BAAAQR010000008.1"/>
</dbReference>
<dbReference type="InterPro" id="IPR004711">
    <property type="entry name" value="Benzoate_Transporter"/>
</dbReference>
<proteinExistence type="predicted"/>
<name>A0ABN2ZWV6_9ACTN</name>
<feature type="transmembrane region" description="Helical" evidence="2">
    <location>
        <begin position="178"/>
        <end position="197"/>
    </location>
</feature>
<gene>
    <name evidence="3" type="ORF">GCM10009844_28690</name>
</gene>
<keyword evidence="2" id="KW-1133">Transmembrane helix</keyword>
<feature type="transmembrane region" description="Helical" evidence="2">
    <location>
        <begin position="41"/>
        <end position="61"/>
    </location>
</feature>
<protein>
    <submittedName>
        <fullName evidence="3">Benzoate/H(+) symporter BenE family transporter</fullName>
    </submittedName>
</protein>
<feature type="transmembrane region" description="Helical" evidence="2">
    <location>
        <begin position="392"/>
        <end position="413"/>
    </location>
</feature>
<feature type="transmembrane region" description="Helical" evidence="2">
    <location>
        <begin position="101"/>
        <end position="120"/>
    </location>
</feature>
<comment type="caution">
    <text evidence="3">The sequence shown here is derived from an EMBL/GenBank/DDBJ whole genome shotgun (WGS) entry which is preliminary data.</text>
</comment>
<dbReference type="Proteomes" id="UP001501771">
    <property type="component" value="Unassembled WGS sequence"/>
</dbReference>
<feature type="transmembrane region" description="Helical" evidence="2">
    <location>
        <begin position="204"/>
        <end position="221"/>
    </location>
</feature>
<evidence type="ECO:0000256" key="2">
    <source>
        <dbReference type="SAM" id="Phobius"/>
    </source>
</evidence>
<evidence type="ECO:0000313" key="4">
    <source>
        <dbReference type="Proteomes" id="UP001501771"/>
    </source>
</evidence>
<feature type="transmembrane region" description="Helical" evidence="2">
    <location>
        <begin position="73"/>
        <end position="94"/>
    </location>
</feature>
<feature type="transmembrane region" description="Helical" evidence="2">
    <location>
        <begin position="319"/>
        <end position="337"/>
    </location>
</feature>